<dbReference type="AlphaFoldDB" id="I3IIR9"/>
<evidence type="ECO:0000256" key="2">
    <source>
        <dbReference type="ARBA" id="ARBA00022679"/>
    </source>
</evidence>
<dbReference type="GO" id="GO:0016757">
    <property type="term" value="F:glycosyltransferase activity"/>
    <property type="evidence" value="ECO:0007669"/>
    <property type="project" value="UniProtKB-KW"/>
</dbReference>
<dbReference type="eggNOG" id="COG0438">
    <property type="taxonomic scope" value="Bacteria"/>
</dbReference>
<dbReference type="EMBL" id="BAFH01000003">
    <property type="protein sequence ID" value="GAB61614.1"/>
    <property type="molecule type" value="Genomic_DNA"/>
</dbReference>
<dbReference type="InterPro" id="IPR001296">
    <property type="entry name" value="Glyco_trans_1"/>
</dbReference>
<dbReference type="SUPFAM" id="SSF53756">
    <property type="entry name" value="UDP-Glycosyltransferase/glycogen phosphorylase"/>
    <property type="match status" value="1"/>
</dbReference>
<dbReference type="PANTHER" id="PTHR12526:SF629">
    <property type="entry name" value="TEICHURONIC ACID BIOSYNTHESIS GLYCOSYLTRANSFERASE TUAH-RELATED"/>
    <property type="match status" value="1"/>
</dbReference>
<dbReference type="Proteomes" id="UP000002985">
    <property type="component" value="Unassembled WGS sequence"/>
</dbReference>
<feature type="domain" description="Glycosyl transferase family 1" evidence="3">
    <location>
        <begin position="184"/>
        <end position="350"/>
    </location>
</feature>
<dbReference type="OrthoDB" id="9775208at2"/>
<reference evidence="5 6" key="1">
    <citation type="journal article" date="2012" name="FEBS Lett.">
        <title>Anammox organism KSU-1 expresses a NirK-type copper-containing nitrite reductase instead of a NirS-type with cytochrome cd1.</title>
        <authorList>
            <person name="Hira D."/>
            <person name="Toh H."/>
            <person name="Migita C.T."/>
            <person name="Okubo H."/>
            <person name="Nishiyama T."/>
            <person name="Hattori M."/>
            <person name="Furukawa K."/>
            <person name="Fujii T."/>
        </authorList>
    </citation>
    <scope>NUCLEOTIDE SEQUENCE [LARGE SCALE GENOMIC DNA]</scope>
</reference>
<dbReference type="CDD" id="cd03801">
    <property type="entry name" value="GT4_PimA-like"/>
    <property type="match status" value="1"/>
</dbReference>
<evidence type="ECO:0000259" key="3">
    <source>
        <dbReference type="Pfam" id="PF00534"/>
    </source>
</evidence>
<dbReference type="Gene3D" id="3.40.50.2000">
    <property type="entry name" value="Glycogen Phosphorylase B"/>
    <property type="match status" value="2"/>
</dbReference>
<sequence length="374" mass="43400">MQNILYIIPSLRLAGAEKQIIGLVNGLSEKRFNIHLFTFESPLDQLDSLNKQKVKFYNYPRRYKFDFSPSKKIAEIINRENIDIIDCRLQIALLYGFLGRILAKKKVKFTTSVHTTINRNRKDELLDRLLYVQLMKYCDRVITVCENQRKYWIRKYPFLEEKCITIHNGIDIDEFKDDVSEDEKKALRASLKIEDDELLVGTVAGFRPEKGHEYILRALKLLLNSGVKIKLILIGDGERRNYLQSLAHELGIWRNVIWLGLQKEPKKYISIFDIFLMASYRVETFSNAIIEALSMSKPVIATDVGGTSEMVKDGVNGFLVRPKNPEDISEKITYFIKNPQCFRRFSQNARLCAVEGLSKERTIMKTEELLMTLA</sequence>
<gene>
    <name evidence="5" type="ORF">KSU1_C0018</name>
</gene>
<evidence type="ECO:0000313" key="5">
    <source>
        <dbReference type="EMBL" id="GAB61614.1"/>
    </source>
</evidence>
<keyword evidence="6" id="KW-1185">Reference proteome</keyword>
<dbReference type="STRING" id="247490.KSU1_C0018"/>
<accession>I3IIR9</accession>
<comment type="caution">
    <text evidence="5">The sequence shown here is derived from an EMBL/GenBank/DDBJ whole genome shotgun (WGS) entry which is preliminary data.</text>
</comment>
<dbReference type="InterPro" id="IPR028098">
    <property type="entry name" value="Glyco_trans_4-like_N"/>
</dbReference>
<feature type="domain" description="Glycosyltransferase subfamily 4-like N-terminal" evidence="4">
    <location>
        <begin position="15"/>
        <end position="173"/>
    </location>
</feature>
<proteinExistence type="predicted"/>
<name>I3IIR9_9BACT</name>
<dbReference type="Pfam" id="PF13439">
    <property type="entry name" value="Glyco_transf_4"/>
    <property type="match status" value="1"/>
</dbReference>
<organism evidence="5 6">
    <name type="scientific">Candidatus Jettenia caeni</name>
    <dbReference type="NCBI Taxonomy" id="247490"/>
    <lineage>
        <taxon>Bacteria</taxon>
        <taxon>Pseudomonadati</taxon>
        <taxon>Planctomycetota</taxon>
        <taxon>Candidatus Brocadiia</taxon>
        <taxon>Candidatus Brocadiales</taxon>
        <taxon>Candidatus Brocadiaceae</taxon>
        <taxon>Candidatus Jettenia</taxon>
    </lineage>
</organism>
<evidence type="ECO:0000256" key="1">
    <source>
        <dbReference type="ARBA" id="ARBA00022676"/>
    </source>
</evidence>
<evidence type="ECO:0000313" key="6">
    <source>
        <dbReference type="Proteomes" id="UP000002985"/>
    </source>
</evidence>
<dbReference type="Pfam" id="PF00534">
    <property type="entry name" value="Glycos_transf_1"/>
    <property type="match status" value="1"/>
</dbReference>
<keyword evidence="2 5" id="KW-0808">Transferase</keyword>
<dbReference type="PANTHER" id="PTHR12526">
    <property type="entry name" value="GLYCOSYLTRANSFERASE"/>
    <property type="match status" value="1"/>
</dbReference>
<protein>
    <submittedName>
        <fullName evidence="5">Putative glycosyltransferase</fullName>
    </submittedName>
</protein>
<keyword evidence="1" id="KW-0328">Glycosyltransferase</keyword>
<evidence type="ECO:0000259" key="4">
    <source>
        <dbReference type="Pfam" id="PF13439"/>
    </source>
</evidence>